<gene>
    <name evidence="2" type="ORF">R3P38DRAFT_2853282</name>
</gene>
<protein>
    <submittedName>
        <fullName evidence="2">F-box domain-containing protein</fullName>
    </submittedName>
</protein>
<name>A0AAW0DQR5_9AGAR</name>
<sequence length="549" mass="61379">MADVVGSMGLNQTQKQEITQILRAHSSPPPAISSTISALAADLARCDSLISHLQVERDEIQRQYIDCQSLSAPIRCLPSEILVEIFRICWDSFKSTEVESSSSENEIFRLARGPLLVLSQVCIRWHTIVFQTPVLWHDVLLDATLWTGQDLSHRTAMELLQAILERSGTHPITISMSMASLNRWPYVPALALVAKHLQRCRVLNLECPYSDLVHMPGPAADLSCLQALALACWGPAPDTESGLQLLQTCPQLRSVDIAAFGTSEDIASYALLPWEQLSHVALRLSMLPIGLTMNMLAVALPRAPTNSALHLDFYFSQLEESTGNPCHGFSFETRISELIIEVSNVDSAAQSATALEYILPTFALPRLKTLTILTSEDSTEFPLSWPGPQFLSLSERSSFHLHLTALHLFDVVISDAEILEALAILPQLKAFTVCDHPTSSLTGASDQIAVTDNLLTALTYNEKSPYLVPKLNAFECESMLRFDDSVYLDFMLSRMENLDESDTFECRLWWKPGYYRELDPIVFRRIRELCAAKDLTFSFMEAEKKSWLD</sequence>
<dbReference type="Pfam" id="PF12937">
    <property type="entry name" value="F-box-like"/>
    <property type="match status" value="1"/>
</dbReference>
<keyword evidence="3" id="KW-1185">Reference proteome</keyword>
<proteinExistence type="predicted"/>
<dbReference type="Gene3D" id="1.20.1280.50">
    <property type="match status" value="1"/>
</dbReference>
<dbReference type="EMBL" id="JAWWNJ010000006">
    <property type="protein sequence ID" value="KAK7053927.1"/>
    <property type="molecule type" value="Genomic_DNA"/>
</dbReference>
<dbReference type="AlphaFoldDB" id="A0AAW0DQR5"/>
<organism evidence="2 3">
    <name type="scientific">Favolaschia claudopus</name>
    <dbReference type="NCBI Taxonomy" id="2862362"/>
    <lineage>
        <taxon>Eukaryota</taxon>
        <taxon>Fungi</taxon>
        <taxon>Dikarya</taxon>
        <taxon>Basidiomycota</taxon>
        <taxon>Agaricomycotina</taxon>
        <taxon>Agaricomycetes</taxon>
        <taxon>Agaricomycetidae</taxon>
        <taxon>Agaricales</taxon>
        <taxon>Marasmiineae</taxon>
        <taxon>Mycenaceae</taxon>
        <taxon>Favolaschia</taxon>
    </lineage>
</organism>
<evidence type="ECO:0000259" key="1">
    <source>
        <dbReference type="Pfam" id="PF12937"/>
    </source>
</evidence>
<reference evidence="2 3" key="1">
    <citation type="journal article" date="2024" name="J Genomics">
        <title>Draft genome sequencing and assembly of Favolaschia claudopus CIRM-BRFM 2984 isolated from oak limbs.</title>
        <authorList>
            <person name="Navarro D."/>
            <person name="Drula E."/>
            <person name="Chaduli D."/>
            <person name="Cazenave R."/>
            <person name="Ahrendt S."/>
            <person name="Wang J."/>
            <person name="Lipzen A."/>
            <person name="Daum C."/>
            <person name="Barry K."/>
            <person name="Grigoriev I.V."/>
            <person name="Favel A."/>
            <person name="Rosso M.N."/>
            <person name="Martin F."/>
        </authorList>
    </citation>
    <scope>NUCLEOTIDE SEQUENCE [LARGE SCALE GENOMIC DNA]</scope>
    <source>
        <strain evidence="2 3">CIRM-BRFM 2984</strain>
    </source>
</reference>
<feature type="domain" description="F-box" evidence="1">
    <location>
        <begin position="75"/>
        <end position="140"/>
    </location>
</feature>
<accession>A0AAW0DQR5</accession>
<evidence type="ECO:0000313" key="2">
    <source>
        <dbReference type="EMBL" id="KAK7053927.1"/>
    </source>
</evidence>
<dbReference type="InterPro" id="IPR032675">
    <property type="entry name" value="LRR_dom_sf"/>
</dbReference>
<dbReference type="Gene3D" id="3.80.10.10">
    <property type="entry name" value="Ribonuclease Inhibitor"/>
    <property type="match status" value="1"/>
</dbReference>
<comment type="caution">
    <text evidence="2">The sequence shown here is derived from an EMBL/GenBank/DDBJ whole genome shotgun (WGS) entry which is preliminary data.</text>
</comment>
<evidence type="ECO:0000313" key="3">
    <source>
        <dbReference type="Proteomes" id="UP001362999"/>
    </source>
</evidence>
<dbReference type="Proteomes" id="UP001362999">
    <property type="component" value="Unassembled WGS sequence"/>
</dbReference>
<dbReference type="InterPro" id="IPR001810">
    <property type="entry name" value="F-box_dom"/>
</dbReference>